<proteinExistence type="predicted"/>
<evidence type="ECO:0000259" key="4">
    <source>
        <dbReference type="Pfam" id="PF01555"/>
    </source>
</evidence>
<keyword evidence="1" id="KW-0489">Methyltransferase</keyword>
<dbReference type="EMBL" id="BARS01029137">
    <property type="protein sequence ID" value="GAG01279.1"/>
    <property type="molecule type" value="Genomic_DNA"/>
</dbReference>
<dbReference type="GO" id="GO:0032259">
    <property type="term" value="P:methylation"/>
    <property type="evidence" value="ECO:0007669"/>
    <property type="project" value="UniProtKB-KW"/>
</dbReference>
<dbReference type="InterPro" id="IPR001091">
    <property type="entry name" value="RM_Methyltransferase"/>
</dbReference>
<organism evidence="5">
    <name type="scientific">marine sediment metagenome</name>
    <dbReference type="NCBI Taxonomy" id="412755"/>
    <lineage>
        <taxon>unclassified sequences</taxon>
        <taxon>metagenomes</taxon>
        <taxon>ecological metagenomes</taxon>
    </lineage>
</organism>
<evidence type="ECO:0000256" key="3">
    <source>
        <dbReference type="SAM" id="MobiDB-lite"/>
    </source>
</evidence>
<gene>
    <name evidence="5" type="ORF">S01H1_45580</name>
</gene>
<feature type="domain" description="DNA methylase N-4/N-6" evidence="4">
    <location>
        <begin position="7"/>
        <end position="87"/>
    </location>
</feature>
<comment type="caution">
    <text evidence="5">The sequence shown here is derived from an EMBL/GenBank/DDBJ whole genome shotgun (WGS) entry which is preliminary data.</text>
</comment>
<dbReference type="GO" id="GO:0003677">
    <property type="term" value="F:DNA binding"/>
    <property type="evidence" value="ECO:0007669"/>
    <property type="project" value="InterPro"/>
</dbReference>
<evidence type="ECO:0000313" key="5">
    <source>
        <dbReference type="EMBL" id="GAG01279.1"/>
    </source>
</evidence>
<protein>
    <recommendedName>
        <fullName evidence="4">DNA methylase N-4/N-6 domain-containing protein</fullName>
    </recommendedName>
</protein>
<dbReference type="InterPro" id="IPR002941">
    <property type="entry name" value="DNA_methylase_N4/N6"/>
</dbReference>
<feature type="region of interest" description="Disordered" evidence="3">
    <location>
        <begin position="172"/>
        <end position="211"/>
    </location>
</feature>
<evidence type="ECO:0000256" key="2">
    <source>
        <dbReference type="ARBA" id="ARBA00022679"/>
    </source>
</evidence>
<dbReference type="PRINTS" id="PR00508">
    <property type="entry name" value="S21N4MTFRASE"/>
</dbReference>
<dbReference type="SUPFAM" id="SSF53335">
    <property type="entry name" value="S-adenosyl-L-methionine-dependent methyltransferases"/>
    <property type="match status" value="1"/>
</dbReference>
<accession>X0U683</accession>
<sequence length="211" mass="24627">RQSAFFWEERNTWFSDVWMDVKGTSQHLGDRAARLRSAAFPFEVPYRLINMFSVKGDVVVDPFLGIGTTMWAAMTAGRNCIGYEIEGGLRDEIDVIKHKILPFANEKIKNRIRNHLDYLDVNINSKSGFKYKNAYYNFAVKTRQETEILLNLLMTIETTDKKSFEITYSDKPHRLRVTDKHKPDNSQDKSSIPQKETPSKKMRRSAQRDLW</sequence>
<dbReference type="Pfam" id="PF01555">
    <property type="entry name" value="N6_N4_Mtase"/>
    <property type="match status" value="1"/>
</dbReference>
<feature type="compositionally biased region" description="Basic and acidic residues" evidence="3">
    <location>
        <begin position="172"/>
        <end position="187"/>
    </location>
</feature>
<name>X0U683_9ZZZZ</name>
<keyword evidence="2" id="KW-0808">Transferase</keyword>
<dbReference type="GO" id="GO:0008170">
    <property type="term" value="F:N-methyltransferase activity"/>
    <property type="evidence" value="ECO:0007669"/>
    <property type="project" value="InterPro"/>
</dbReference>
<reference evidence="5" key="1">
    <citation type="journal article" date="2014" name="Front. Microbiol.">
        <title>High frequency of phylogenetically diverse reductive dehalogenase-homologous genes in deep subseafloor sedimentary metagenomes.</title>
        <authorList>
            <person name="Kawai M."/>
            <person name="Futagami T."/>
            <person name="Toyoda A."/>
            <person name="Takaki Y."/>
            <person name="Nishi S."/>
            <person name="Hori S."/>
            <person name="Arai W."/>
            <person name="Tsubouchi T."/>
            <person name="Morono Y."/>
            <person name="Uchiyama I."/>
            <person name="Ito T."/>
            <person name="Fujiyama A."/>
            <person name="Inagaki F."/>
            <person name="Takami H."/>
        </authorList>
    </citation>
    <scope>NUCLEOTIDE SEQUENCE</scope>
    <source>
        <strain evidence="5">Expedition CK06-06</strain>
    </source>
</reference>
<feature type="non-terminal residue" evidence="5">
    <location>
        <position position="1"/>
    </location>
</feature>
<dbReference type="AlphaFoldDB" id="X0U683"/>
<dbReference type="InterPro" id="IPR029063">
    <property type="entry name" value="SAM-dependent_MTases_sf"/>
</dbReference>
<evidence type="ECO:0000256" key="1">
    <source>
        <dbReference type="ARBA" id="ARBA00022603"/>
    </source>
</evidence>
<dbReference type="Gene3D" id="3.40.50.150">
    <property type="entry name" value="Vaccinia Virus protein VP39"/>
    <property type="match status" value="1"/>
</dbReference>